<comment type="similarity">
    <text evidence="3">Belongs to the DNA photolyase class-1 family.</text>
</comment>
<sequence length="480" mass="53878">MRLVWFRNDLRCHGHTPLTQALAGGDAVTALHILCPDQWDAHGVAPARRWFVLHSLLELGESLAARGVDLHVLDGGDFDGSVTALEHFVAEQGVTEVFCNREYPLNELNRDRAVARRLEAQGVRIHGFDDGVLVPPRALHTGKGTPYTVFTAYKKRWDVWMDDLQPEAVPAPDWPGGQGRFVGRDRVERALETLSVPDSVTALWHPGEDAARGQLKDFVEQHLGDYKARRDFPAEPGTSGLSAALSAGTLAPLDAYLAARPALQDAKAREGAATWIGELAWRDFYRQIMHRFPSLATGAPFRPETALLQWSDNEEHFQAWCEGRTGYPLVDAAMRQLVQTGWMHNRLRMLTAMFLTKHLFIDWRKGERFFMAHLVDGDFAANNGGWQWSASTGTDAAPYFRVFSPVRQSHRFDPQGRFIARYVPELATADDKTIHEPWKQPLMTPDYPTTIVAHQGVKQRVESAFRAARDAWNQQNGDAS</sequence>
<gene>
    <name evidence="9" type="ORF">ISO4_01081</name>
</gene>
<dbReference type="InterPro" id="IPR005101">
    <property type="entry name" value="Cryptochr/Photolyase_FAD-bd"/>
</dbReference>
<dbReference type="InterPro" id="IPR018394">
    <property type="entry name" value="DNA_photolyase_1_CS_C"/>
</dbReference>
<name>A0ABS0AEZ7_9GAMM</name>
<dbReference type="InterPro" id="IPR002081">
    <property type="entry name" value="Cryptochrome/DNA_photolyase_1"/>
</dbReference>
<dbReference type="PRINTS" id="PR00147">
    <property type="entry name" value="DNAPHOTLYASE"/>
</dbReference>
<dbReference type="PANTHER" id="PTHR11455">
    <property type="entry name" value="CRYPTOCHROME"/>
    <property type="match status" value="1"/>
</dbReference>
<evidence type="ECO:0000313" key="10">
    <source>
        <dbReference type="Proteomes" id="UP000644441"/>
    </source>
</evidence>
<protein>
    <submittedName>
        <fullName evidence="9">DNA photolyase</fullName>
    </submittedName>
</protein>
<dbReference type="PROSITE" id="PS51645">
    <property type="entry name" value="PHR_CRY_ALPHA_BETA"/>
    <property type="match status" value="1"/>
</dbReference>
<keyword evidence="4 7" id="KW-0285">Flavoprotein</keyword>
<keyword evidence="5 7" id="KW-0274">FAD</keyword>
<comment type="caution">
    <text evidence="9">The sequence shown here is derived from an EMBL/GenBank/DDBJ whole genome shotgun (WGS) entry which is preliminary data.</text>
</comment>
<dbReference type="InterPro" id="IPR036155">
    <property type="entry name" value="Crypto/Photolyase_N_sf"/>
</dbReference>
<evidence type="ECO:0000256" key="5">
    <source>
        <dbReference type="ARBA" id="ARBA00022827"/>
    </source>
</evidence>
<dbReference type="Gene3D" id="3.40.50.620">
    <property type="entry name" value="HUPs"/>
    <property type="match status" value="1"/>
</dbReference>
<organism evidence="9 10">
    <name type="scientific">Alloalcanivorax venustensis ISO4</name>
    <dbReference type="NCBI Taxonomy" id="1177184"/>
    <lineage>
        <taxon>Bacteria</taxon>
        <taxon>Pseudomonadati</taxon>
        <taxon>Pseudomonadota</taxon>
        <taxon>Gammaproteobacteria</taxon>
        <taxon>Oceanospirillales</taxon>
        <taxon>Alcanivoracaceae</taxon>
        <taxon>Alloalcanivorax</taxon>
    </lineage>
</organism>
<keyword evidence="6 7" id="KW-0157">Chromophore</keyword>
<dbReference type="SUPFAM" id="SSF48173">
    <property type="entry name" value="Cryptochrome/photolyase FAD-binding domain"/>
    <property type="match status" value="1"/>
</dbReference>
<dbReference type="Gene3D" id="1.25.40.80">
    <property type="match status" value="1"/>
</dbReference>
<evidence type="ECO:0000256" key="3">
    <source>
        <dbReference type="ARBA" id="ARBA00005862"/>
    </source>
</evidence>
<dbReference type="InterPro" id="IPR036134">
    <property type="entry name" value="Crypto/Photolyase_FAD-like_sf"/>
</dbReference>
<comment type="similarity">
    <text evidence="7">Belongs to the DNA photolyase family.</text>
</comment>
<evidence type="ECO:0000256" key="2">
    <source>
        <dbReference type="ARBA" id="ARBA00001974"/>
    </source>
</evidence>
<evidence type="ECO:0000259" key="8">
    <source>
        <dbReference type="PROSITE" id="PS51645"/>
    </source>
</evidence>
<evidence type="ECO:0000256" key="7">
    <source>
        <dbReference type="RuleBase" id="RU004182"/>
    </source>
</evidence>
<comment type="cofactor">
    <cofactor evidence="2">
        <name>FAD</name>
        <dbReference type="ChEBI" id="CHEBI:57692"/>
    </cofactor>
</comment>
<keyword evidence="10" id="KW-1185">Reference proteome</keyword>
<evidence type="ECO:0000256" key="1">
    <source>
        <dbReference type="ARBA" id="ARBA00001932"/>
    </source>
</evidence>
<dbReference type="SUPFAM" id="SSF52425">
    <property type="entry name" value="Cryptochrome/photolyase, N-terminal domain"/>
    <property type="match status" value="1"/>
</dbReference>
<evidence type="ECO:0000313" key="9">
    <source>
        <dbReference type="EMBL" id="MBF5052479.1"/>
    </source>
</evidence>
<dbReference type="RefSeq" id="WP_194855425.1">
    <property type="nucleotide sequence ID" value="NZ_ARXR01000006.1"/>
</dbReference>
<dbReference type="Proteomes" id="UP000644441">
    <property type="component" value="Unassembled WGS sequence"/>
</dbReference>
<evidence type="ECO:0000256" key="4">
    <source>
        <dbReference type="ARBA" id="ARBA00022630"/>
    </source>
</evidence>
<dbReference type="Gene3D" id="1.10.579.10">
    <property type="entry name" value="DNA Cyclobutane Dipyrimidine Photolyase, subunit A, domain 3"/>
    <property type="match status" value="1"/>
</dbReference>
<feature type="domain" description="Photolyase/cryptochrome alpha/beta" evidence="8">
    <location>
        <begin position="1"/>
        <end position="133"/>
    </location>
</feature>
<dbReference type="InterPro" id="IPR014729">
    <property type="entry name" value="Rossmann-like_a/b/a_fold"/>
</dbReference>
<dbReference type="EMBL" id="ARXR01000006">
    <property type="protein sequence ID" value="MBF5052479.1"/>
    <property type="molecule type" value="Genomic_DNA"/>
</dbReference>
<evidence type="ECO:0000256" key="6">
    <source>
        <dbReference type="ARBA" id="ARBA00022991"/>
    </source>
</evidence>
<dbReference type="Pfam" id="PF00875">
    <property type="entry name" value="DNA_photolyase"/>
    <property type="match status" value="1"/>
</dbReference>
<dbReference type="InterPro" id="IPR006050">
    <property type="entry name" value="DNA_photolyase_N"/>
</dbReference>
<dbReference type="Pfam" id="PF03441">
    <property type="entry name" value="FAD_binding_7"/>
    <property type="match status" value="1"/>
</dbReference>
<proteinExistence type="inferred from homology"/>
<dbReference type="PANTHER" id="PTHR11455:SF9">
    <property type="entry name" value="CRYPTOCHROME CIRCADIAN CLOCK 5 ISOFORM X1"/>
    <property type="match status" value="1"/>
</dbReference>
<accession>A0ABS0AEZ7</accession>
<comment type="cofactor">
    <cofactor evidence="1">
        <name>(6R)-5,10-methylene-5,6,7,8-tetrahydrofolate</name>
        <dbReference type="ChEBI" id="CHEBI:15636"/>
    </cofactor>
</comment>
<reference evidence="9 10" key="1">
    <citation type="submission" date="2012-09" db="EMBL/GenBank/DDBJ databases">
        <title>Genome Sequence of alkane-degrading Bacterium Alcanivorax venustensis ISO4.</title>
        <authorList>
            <person name="Lai Q."/>
            <person name="Shao Z."/>
        </authorList>
    </citation>
    <scope>NUCLEOTIDE SEQUENCE [LARGE SCALE GENOMIC DNA]</scope>
    <source>
        <strain evidence="9 10">ISO4</strain>
    </source>
</reference>
<dbReference type="PROSITE" id="PS00394">
    <property type="entry name" value="DNA_PHOTOLYASES_1_1"/>
    <property type="match status" value="1"/>
</dbReference>